<evidence type="ECO:0000256" key="2">
    <source>
        <dbReference type="ARBA" id="ARBA00001933"/>
    </source>
</evidence>
<dbReference type="Gene3D" id="3.40.640.10">
    <property type="entry name" value="Type I PLP-dependent aspartate aminotransferase-like (Major domain)"/>
    <property type="match status" value="1"/>
</dbReference>
<dbReference type="EC" id="5.4.3.8" evidence="5"/>
<keyword evidence="11" id="KW-1185">Reference proteome</keyword>
<dbReference type="PROSITE" id="PS00600">
    <property type="entry name" value="AA_TRANSFER_CLASS_3"/>
    <property type="match status" value="1"/>
</dbReference>
<organism evidence="10 11">
    <name type="scientific">Labedaea rhizosphaerae</name>
    <dbReference type="NCBI Taxonomy" id="598644"/>
    <lineage>
        <taxon>Bacteria</taxon>
        <taxon>Bacillati</taxon>
        <taxon>Actinomycetota</taxon>
        <taxon>Actinomycetes</taxon>
        <taxon>Pseudonocardiales</taxon>
        <taxon>Pseudonocardiaceae</taxon>
        <taxon>Labedaea</taxon>
    </lineage>
</organism>
<dbReference type="FunFam" id="3.40.640.10:FF:000021">
    <property type="entry name" value="Glutamate-1-semialdehyde 2,1-aminomutase"/>
    <property type="match status" value="1"/>
</dbReference>
<dbReference type="GO" id="GO:0006779">
    <property type="term" value="P:porphyrin-containing compound biosynthetic process"/>
    <property type="evidence" value="ECO:0007669"/>
    <property type="project" value="UniProtKB-KW"/>
</dbReference>
<dbReference type="PANTHER" id="PTHR43713:SF3">
    <property type="entry name" value="GLUTAMATE-1-SEMIALDEHYDE 2,1-AMINOMUTASE 1, CHLOROPLASTIC-RELATED"/>
    <property type="match status" value="1"/>
</dbReference>
<dbReference type="GO" id="GO:0042286">
    <property type="term" value="F:glutamate-1-semialdehyde 2,1-aminomutase activity"/>
    <property type="evidence" value="ECO:0007669"/>
    <property type="project" value="UniProtKB-EC"/>
</dbReference>
<dbReference type="InterPro" id="IPR015424">
    <property type="entry name" value="PyrdxlP-dep_Trfase"/>
</dbReference>
<evidence type="ECO:0000313" key="10">
    <source>
        <dbReference type="EMBL" id="TDP94845.1"/>
    </source>
</evidence>
<dbReference type="AlphaFoldDB" id="A0A4R6S7Q5"/>
<comment type="catalytic activity">
    <reaction evidence="1">
        <text>(S)-4-amino-5-oxopentanoate = 5-aminolevulinate</text>
        <dbReference type="Rhea" id="RHEA:14265"/>
        <dbReference type="ChEBI" id="CHEBI:57501"/>
        <dbReference type="ChEBI" id="CHEBI:356416"/>
        <dbReference type="EC" id="5.4.3.8"/>
    </reaction>
</comment>
<dbReference type="Gene3D" id="3.90.1150.10">
    <property type="entry name" value="Aspartate Aminotransferase, domain 1"/>
    <property type="match status" value="1"/>
</dbReference>
<proteinExistence type="inferred from homology"/>
<protein>
    <recommendedName>
        <fullName evidence="5">glutamate-1-semialdehyde 2,1-aminomutase</fullName>
        <ecNumber evidence="5">5.4.3.8</ecNumber>
    </recommendedName>
</protein>
<evidence type="ECO:0000256" key="3">
    <source>
        <dbReference type="ARBA" id="ARBA00004819"/>
    </source>
</evidence>
<dbReference type="GO" id="GO:0008483">
    <property type="term" value="F:transaminase activity"/>
    <property type="evidence" value="ECO:0007669"/>
    <property type="project" value="InterPro"/>
</dbReference>
<evidence type="ECO:0000256" key="6">
    <source>
        <dbReference type="ARBA" id="ARBA00022898"/>
    </source>
</evidence>
<dbReference type="PANTHER" id="PTHR43713">
    <property type="entry name" value="GLUTAMATE-1-SEMIALDEHYDE 2,1-AMINOMUTASE"/>
    <property type="match status" value="1"/>
</dbReference>
<dbReference type="RefSeq" id="WP_166659352.1">
    <property type="nucleotide sequence ID" value="NZ_SNXZ01000005.1"/>
</dbReference>
<dbReference type="InterPro" id="IPR005814">
    <property type="entry name" value="Aminotrans_3"/>
</dbReference>
<dbReference type="InterPro" id="IPR015421">
    <property type="entry name" value="PyrdxlP-dep_Trfase_major"/>
</dbReference>
<gene>
    <name evidence="10" type="ORF">EV186_10577</name>
</gene>
<dbReference type="InterPro" id="IPR049704">
    <property type="entry name" value="Aminotrans_3_PPA_site"/>
</dbReference>
<comment type="pathway">
    <text evidence="3">Porphyrin-containing compound metabolism; protoporphyrin-IX biosynthesis; 5-aminolevulinate from L-glutamyl-tRNA(Glu): step 2/2.</text>
</comment>
<evidence type="ECO:0000256" key="7">
    <source>
        <dbReference type="ARBA" id="ARBA00023235"/>
    </source>
</evidence>
<dbReference type="InterPro" id="IPR015422">
    <property type="entry name" value="PyrdxlP-dep_Trfase_small"/>
</dbReference>
<evidence type="ECO:0000256" key="1">
    <source>
        <dbReference type="ARBA" id="ARBA00001579"/>
    </source>
</evidence>
<sequence length="433" mass="45400">MIRKLDRTGELAARAQRVLAGGVSSDARRMPGVPLFVDHAQGAHLIDVDGTRYVDYVLGQGPAILGHSSPVVAAAVAAQARRGVVYSAQHEAEVEVAEAVCRLVPSAERVRFNSVGSEAVHGALRLARGHTGRAKVLKFEGHYHGWFDPVLYSVHPDLSRAGDPHAPSAVGGTGGQQLSSSADLVVAPWNDLAALTAIVDREGTDLAAIILEPILCNTGVIMPKPGFLEGVQKLCADIGALLVFDEIITGFRMAPGGAQEYLGITPDLATFGKAMAGGMQLSALVGKAEVMDDIATGKVAHAGTFNSHPVAIAAAKATLAVLDEQRDVVYPTLFDLGNRLAEGLRAAAARTGVPLLVTGPGPVVQTYVTEATEVSDYRDFAATDRATMARLHQLLLDRGVNIVPRGLWFLSTAHTADDVDQTVAVAEEALAAL</sequence>
<name>A0A4R6S7Q5_LABRH</name>
<keyword evidence="8" id="KW-0627">Porphyrin biosynthesis</keyword>
<evidence type="ECO:0000256" key="8">
    <source>
        <dbReference type="ARBA" id="ARBA00023244"/>
    </source>
</evidence>
<dbReference type="Proteomes" id="UP000295444">
    <property type="component" value="Unassembled WGS sequence"/>
</dbReference>
<evidence type="ECO:0000256" key="9">
    <source>
        <dbReference type="RuleBase" id="RU003560"/>
    </source>
</evidence>
<dbReference type="EMBL" id="SNXZ01000005">
    <property type="protein sequence ID" value="TDP94845.1"/>
    <property type="molecule type" value="Genomic_DNA"/>
</dbReference>
<comment type="cofactor">
    <cofactor evidence="2">
        <name>pyridoxal 5'-phosphate</name>
        <dbReference type="ChEBI" id="CHEBI:597326"/>
    </cofactor>
</comment>
<dbReference type="NCBIfam" id="NF000818">
    <property type="entry name" value="PRK00062.1"/>
    <property type="match status" value="1"/>
</dbReference>
<comment type="caution">
    <text evidence="10">The sequence shown here is derived from an EMBL/GenBank/DDBJ whole genome shotgun (WGS) entry which is preliminary data.</text>
</comment>
<dbReference type="SUPFAM" id="SSF53383">
    <property type="entry name" value="PLP-dependent transferases"/>
    <property type="match status" value="1"/>
</dbReference>
<evidence type="ECO:0000256" key="5">
    <source>
        <dbReference type="ARBA" id="ARBA00012143"/>
    </source>
</evidence>
<evidence type="ECO:0000256" key="4">
    <source>
        <dbReference type="ARBA" id="ARBA00008981"/>
    </source>
</evidence>
<keyword evidence="7" id="KW-0413">Isomerase</keyword>
<dbReference type="GO" id="GO:0030170">
    <property type="term" value="F:pyridoxal phosphate binding"/>
    <property type="evidence" value="ECO:0007669"/>
    <property type="project" value="InterPro"/>
</dbReference>
<keyword evidence="6 9" id="KW-0663">Pyridoxal phosphate</keyword>
<reference evidence="10 11" key="1">
    <citation type="submission" date="2019-03" db="EMBL/GenBank/DDBJ databases">
        <title>Genomic Encyclopedia of Type Strains, Phase IV (KMG-IV): sequencing the most valuable type-strain genomes for metagenomic binning, comparative biology and taxonomic classification.</title>
        <authorList>
            <person name="Goeker M."/>
        </authorList>
    </citation>
    <scope>NUCLEOTIDE SEQUENCE [LARGE SCALE GENOMIC DNA]</scope>
    <source>
        <strain evidence="10 11">DSM 45361</strain>
    </source>
</reference>
<accession>A0A4R6S7Q5</accession>
<comment type="similarity">
    <text evidence="4">Belongs to the class-III pyridoxal-phosphate-dependent aminotransferase family. HemL subfamily.</text>
</comment>
<evidence type="ECO:0000313" key="11">
    <source>
        <dbReference type="Proteomes" id="UP000295444"/>
    </source>
</evidence>
<dbReference type="Pfam" id="PF00202">
    <property type="entry name" value="Aminotran_3"/>
    <property type="match status" value="1"/>
</dbReference>